<keyword evidence="9" id="KW-0472">Membrane</keyword>
<evidence type="ECO:0000313" key="12">
    <source>
        <dbReference type="Proteomes" id="UP001443914"/>
    </source>
</evidence>
<dbReference type="GO" id="GO:0005768">
    <property type="term" value="C:endosome"/>
    <property type="evidence" value="ECO:0007669"/>
    <property type="project" value="TreeGrafter"/>
</dbReference>
<dbReference type="PANTHER" id="PTHR31311">
    <property type="entry name" value="XYLOGLUCAN 6-XYLOSYLTRANSFERASE 5-RELATED-RELATED"/>
    <property type="match status" value="1"/>
</dbReference>
<dbReference type="GO" id="GO:0008378">
    <property type="term" value="F:galactosyltransferase activity"/>
    <property type="evidence" value="ECO:0007669"/>
    <property type="project" value="TreeGrafter"/>
</dbReference>
<reference evidence="11" key="1">
    <citation type="submission" date="2024-03" db="EMBL/GenBank/DDBJ databases">
        <title>WGS assembly of Saponaria officinalis var. Norfolk2.</title>
        <authorList>
            <person name="Jenkins J."/>
            <person name="Shu S."/>
            <person name="Grimwood J."/>
            <person name="Barry K."/>
            <person name="Goodstein D."/>
            <person name="Schmutz J."/>
            <person name="Leebens-Mack J."/>
            <person name="Osbourn A."/>
        </authorList>
    </citation>
    <scope>NUCLEOTIDE SEQUENCE [LARGE SCALE GENOMIC DNA]</scope>
    <source>
        <strain evidence="11">JIC</strain>
    </source>
</reference>
<comment type="caution">
    <text evidence="11">The sequence shown here is derived from an EMBL/GenBank/DDBJ whole genome shotgun (WGS) entry which is preliminary data.</text>
</comment>
<dbReference type="GO" id="GO:0005802">
    <property type="term" value="C:trans-Golgi network"/>
    <property type="evidence" value="ECO:0007669"/>
    <property type="project" value="TreeGrafter"/>
</dbReference>
<sequence length="497" mass="57403">MHNNSRQKKELMQNFNSITSNINNTAFNIKGSLVSSILLPHLNLFNSSTFITFTPFHLFPSFSLFSHYSLLSFIHSYTLTMALLTPELPPKSKTSSFFSGVLVAFFFIWSFKSFTTTPSSPPPPLPHPGPVTRPDPTTFYDDPSLSYSITDRVQNWDEKRLQWLARFPSFARPGPARIIMVTGSQPDPCPNPVGDNLLLRLFKNKVDYCRIHGCDVFYNNALLNPKMPSYWAKYPVIRAAMMAHPEAEWIWWVDSDAAITDMDFSLPLEKYNAHNLVLHGWPKLVYDKKSWTGLNAGVFLIRNCQWSMDLLDRWVKFGPTSPEYVKWGPILKSVFTDKLYPESDDQTALAYMMVKEGRKWGDKIYLESDYYFEGYWVEIVGNLDVVSDSYRELEKRVGRLGRRHAEKGGENYRVQWEEYFKEYSGGIMDGLRRRPFITHFTGCQPCNGKHNPMYSGEECWEGMAKALNFADNQVLRNFGYFHPDLRNSSLVQLLSFD</sequence>
<keyword evidence="3" id="KW-0328">Glycosyltransferase</keyword>
<evidence type="ECO:0000256" key="4">
    <source>
        <dbReference type="ARBA" id="ARBA00022679"/>
    </source>
</evidence>
<dbReference type="Gene3D" id="3.90.550.10">
    <property type="entry name" value="Spore Coat Polysaccharide Biosynthesis Protein SpsA, Chain A"/>
    <property type="match status" value="1"/>
</dbReference>
<proteinExistence type="inferred from homology"/>
<keyword evidence="10" id="KW-0325">Glycoprotein</keyword>
<dbReference type="InterPro" id="IPR029044">
    <property type="entry name" value="Nucleotide-diphossugar_trans"/>
</dbReference>
<keyword evidence="5" id="KW-0812">Transmembrane</keyword>
<dbReference type="Proteomes" id="UP001443914">
    <property type="component" value="Unassembled WGS sequence"/>
</dbReference>
<evidence type="ECO:0000256" key="9">
    <source>
        <dbReference type="ARBA" id="ARBA00023136"/>
    </source>
</evidence>
<keyword evidence="7" id="KW-1133">Transmembrane helix</keyword>
<protein>
    <submittedName>
        <fullName evidence="11">Uncharacterized protein</fullName>
    </submittedName>
</protein>
<organism evidence="11 12">
    <name type="scientific">Saponaria officinalis</name>
    <name type="common">Common soapwort</name>
    <name type="synonym">Lychnis saponaria</name>
    <dbReference type="NCBI Taxonomy" id="3572"/>
    <lineage>
        <taxon>Eukaryota</taxon>
        <taxon>Viridiplantae</taxon>
        <taxon>Streptophyta</taxon>
        <taxon>Embryophyta</taxon>
        <taxon>Tracheophyta</taxon>
        <taxon>Spermatophyta</taxon>
        <taxon>Magnoliopsida</taxon>
        <taxon>eudicotyledons</taxon>
        <taxon>Gunneridae</taxon>
        <taxon>Pentapetalae</taxon>
        <taxon>Caryophyllales</taxon>
        <taxon>Caryophyllaceae</taxon>
        <taxon>Caryophylleae</taxon>
        <taxon>Saponaria</taxon>
    </lineage>
</organism>
<keyword evidence="6" id="KW-0735">Signal-anchor</keyword>
<keyword evidence="4" id="KW-0808">Transferase</keyword>
<evidence type="ECO:0000256" key="7">
    <source>
        <dbReference type="ARBA" id="ARBA00022989"/>
    </source>
</evidence>
<dbReference type="AlphaFoldDB" id="A0AAW1H308"/>
<comment type="subcellular location">
    <subcellularLocation>
        <location evidence="1">Golgi apparatus membrane</location>
        <topology evidence="1">Single-pass type II membrane protein</topology>
    </subcellularLocation>
</comment>
<keyword evidence="8" id="KW-0333">Golgi apparatus</keyword>
<evidence type="ECO:0000256" key="8">
    <source>
        <dbReference type="ARBA" id="ARBA00023034"/>
    </source>
</evidence>
<dbReference type="EMBL" id="JBDFQZ010000013">
    <property type="protein sequence ID" value="KAK9670236.1"/>
    <property type="molecule type" value="Genomic_DNA"/>
</dbReference>
<evidence type="ECO:0000256" key="6">
    <source>
        <dbReference type="ARBA" id="ARBA00022968"/>
    </source>
</evidence>
<comment type="similarity">
    <text evidence="2">Belongs to the glycosyltransferase 34 family.</text>
</comment>
<gene>
    <name evidence="11" type="ORF">RND81_13G188300</name>
</gene>
<dbReference type="Pfam" id="PF05637">
    <property type="entry name" value="Glyco_transf_34"/>
    <property type="match status" value="1"/>
</dbReference>
<keyword evidence="12" id="KW-1185">Reference proteome</keyword>
<dbReference type="GO" id="GO:0000139">
    <property type="term" value="C:Golgi membrane"/>
    <property type="evidence" value="ECO:0007669"/>
    <property type="project" value="UniProtKB-SubCell"/>
</dbReference>
<evidence type="ECO:0000256" key="5">
    <source>
        <dbReference type="ARBA" id="ARBA00022692"/>
    </source>
</evidence>
<evidence type="ECO:0000256" key="2">
    <source>
        <dbReference type="ARBA" id="ARBA00005664"/>
    </source>
</evidence>
<name>A0AAW1H308_SAPOF</name>
<evidence type="ECO:0000256" key="10">
    <source>
        <dbReference type="ARBA" id="ARBA00023180"/>
    </source>
</evidence>
<evidence type="ECO:0000256" key="1">
    <source>
        <dbReference type="ARBA" id="ARBA00004323"/>
    </source>
</evidence>
<evidence type="ECO:0000256" key="3">
    <source>
        <dbReference type="ARBA" id="ARBA00022676"/>
    </source>
</evidence>
<dbReference type="PANTHER" id="PTHR31311:SF3">
    <property type="entry name" value="GLYCOSYLTRANSFERASE 7-RELATED"/>
    <property type="match status" value="1"/>
</dbReference>
<accession>A0AAW1H308</accession>
<evidence type="ECO:0000313" key="11">
    <source>
        <dbReference type="EMBL" id="KAK9670236.1"/>
    </source>
</evidence>
<dbReference type="FunFam" id="3.90.550.10:FF:000127">
    <property type="entry name" value="Probable glycosyltransferase 7"/>
    <property type="match status" value="1"/>
</dbReference>
<dbReference type="InterPro" id="IPR008630">
    <property type="entry name" value="Glyco_trans_34"/>
</dbReference>